<sequence>MVLKHVFILLVLVLRPRGCGTCYTMVVMLSNSSMGLHNLCSSLSCFQWSDISI</sequence>
<feature type="chain" id="PRO_5002064371" evidence="1">
    <location>
        <begin position="22"/>
        <end position="53"/>
    </location>
</feature>
<feature type="signal peptide" evidence="1">
    <location>
        <begin position="1"/>
        <end position="21"/>
    </location>
</feature>
<evidence type="ECO:0000256" key="1">
    <source>
        <dbReference type="SAM" id="SignalP"/>
    </source>
</evidence>
<dbReference type="EMBL" id="GBRH01198322">
    <property type="protein sequence ID" value="JAD99573.1"/>
    <property type="molecule type" value="Transcribed_RNA"/>
</dbReference>
<keyword evidence="1" id="KW-0732">Signal</keyword>
<dbReference type="AlphaFoldDB" id="A0A0A9EKQ0"/>
<name>A0A0A9EKQ0_ARUDO</name>
<reference evidence="2" key="2">
    <citation type="journal article" date="2015" name="Data Brief">
        <title>Shoot transcriptome of the giant reed, Arundo donax.</title>
        <authorList>
            <person name="Barrero R.A."/>
            <person name="Guerrero F.D."/>
            <person name="Moolhuijzen P."/>
            <person name="Goolsby J.A."/>
            <person name="Tidwell J."/>
            <person name="Bellgard S.E."/>
            <person name="Bellgard M.I."/>
        </authorList>
    </citation>
    <scope>NUCLEOTIDE SEQUENCE</scope>
    <source>
        <tissue evidence="2">Shoot tissue taken approximately 20 cm above the soil surface</tissue>
    </source>
</reference>
<reference evidence="2" key="1">
    <citation type="submission" date="2014-09" db="EMBL/GenBank/DDBJ databases">
        <authorList>
            <person name="Magalhaes I.L.F."/>
            <person name="Oliveira U."/>
            <person name="Santos F.R."/>
            <person name="Vidigal T.H.D.A."/>
            <person name="Brescovit A.D."/>
            <person name="Santos A.J."/>
        </authorList>
    </citation>
    <scope>NUCLEOTIDE SEQUENCE</scope>
    <source>
        <tissue evidence="2">Shoot tissue taken approximately 20 cm above the soil surface</tissue>
    </source>
</reference>
<evidence type="ECO:0000313" key="2">
    <source>
        <dbReference type="EMBL" id="JAD99573.1"/>
    </source>
</evidence>
<accession>A0A0A9EKQ0</accession>
<protein>
    <submittedName>
        <fullName evidence="2">Uncharacterized protein</fullName>
    </submittedName>
</protein>
<organism evidence="2">
    <name type="scientific">Arundo donax</name>
    <name type="common">Giant reed</name>
    <name type="synonym">Donax arundinaceus</name>
    <dbReference type="NCBI Taxonomy" id="35708"/>
    <lineage>
        <taxon>Eukaryota</taxon>
        <taxon>Viridiplantae</taxon>
        <taxon>Streptophyta</taxon>
        <taxon>Embryophyta</taxon>
        <taxon>Tracheophyta</taxon>
        <taxon>Spermatophyta</taxon>
        <taxon>Magnoliopsida</taxon>
        <taxon>Liliopsida</taxon>
        <taxon>Poales</taxon>
        <taxon>Poaceae</taxon>
        <taxon>PACMAD clade</taxon>
        <taxon>Arundinoideae</taxon>
        <taxon>Arundineae</taxon>
        <taxon>Arundo</taxon>
    </lineage>
</organism>
<proteinExistence type="predicted"/>